<feature type="domain" description="YqaJ viral recombinase" evidence="2">
    <location>
        <begin position="93"/>
        <end position="202"/>
    </location>
</feature>
<name>A0ABP0KT92_9DINO</name>
<evidence type="ECO:0000259" key="2">
    <source>
        <dbReference type="Pfam" id="PF09588"/>
    </source>
</evidence>
<evidence type="ECO:0000313" key="4">
    <source>
        <dbReference type="EMBL" id="CAK9030549.1"/>
    </source>
</evidence>
<feature type="signal peptide" evidence="1">
    <location>
        <begin position="1"/>
        <end position="19"/>
    </location>
</feature>
<dbReference type="EMBL" id="CAXAMN010009779">
    <property type="protein sequence ID" value="CAK9029762.1"/>
    <property type="molecule type" value="Genomic_DNA"/>
</dbReference>
<dbReference type="CDD" id="cd22343">
    <property type="entry name" value="PDDEXK_lambda_exonuclease-like"/>
    <property type="match status" value="1"/>
</dbReference>
<organism evidence="3 5">
    <name type="scientific">Durusdinium trenchii</name>
    <dbReference type="NCBI Taxonomy" id="1381693"/>
    <lineage>
        <taxon>Eukaryota</taxon>
        <taxon>Sar</taxon>
        <taxon>Alveolata</taxon>
        <taxon>Dinophyceae</taxon>
        <taxon>Suessiales</taxon>
        <taxon>Symbiodiniaceae</taxon>
        <taxon>Durusdinium</taxon>
    </lineage>
</organism>
<proteinExistence type="predicted"/>
<dbReference type="Proteomes" id="UP001642484">
    <property type="component" value="Unassembled WGS sequence"/>
</dbReference>
<evidence type="ECO:0000313" key="3">
    <source>
        <dbReference type="EMBL" id="CAK9029762.1"/>
    </source>
</evidence>
<dbReference type="InterPro" id="IPR011604">
    <property type="entry name" value="PDDEXK-like_dom_sf"/>
</dbReference>
<sequence length="280" mass="32390">MWPCFFAAWALGSRVSLRAKLVETYERWDERTTGDILLNFATSQASDAGLASQAAARAAEAAILDNVQVSSRDVSRLRRLQQRLSDGTYNPAWLAARRWRITAGRFVAVRRVARHRELAREWLDHWWYRGQERLNHKINRSFAFEDLTLEKYQNQQKGLRSVQHVGLLVDPDMPWLGASPDGLVMSTERPEMPLHLIEIKSCRTLLGRKSPAWHQVQGAMAIASGAFHTPVTMCKIIDPVETYTIYFDESWWKRFLKRLKSFYFGIFLPMAAQQILQKLR</sequence>
<dbReference type="EMBL" id="CAXAMN010010002">
    <property type="protein sequence ID" value="CAK9030549.1"/>
    <property type="molecule type" value="Genomic_DNA"/>
</dbReference>
<comment type="caution">
    <text evidence="3">The sequence shown here is derived from an EMBL/GenBank/DDBJ whole genome shotgun (WGS) entry which is preliminary data.</text>
</comment>
<dbReference type="InterPro" id="IPR011335">
    <property type="entry name" value="Restrct_endonuc-II-like"/>
</dbReference>
<dbReference type="Pfam" id="PF09588">
    <property type="entry name" value="YqaJ"/>
    <property type="match status" value="1"/>
</dbReference>
<feature type="chain" id="PRO_5045029236" description="YqaJ viral recombinase domain-containing protein" evidence="1">
    <location>
        <begin position="20"/>
        <end position="280"/>
    </location>
</feature>
<dbReference type="InterPro" id="IPR019080">
    <property type="entry name" value="YqaJ_viral_recombinase"/>
</dbReference>
<dbReference type="SUPFAM" id="SSF52980">
    <property type="entry name" value="Restriction endonuclease-like"/>
    <property type="match status" value="1"/>
</dbReference>
<gene>
    <name evidence="3" type="ORF">CCMP2556_LOCUS17613</name>
    <name evidence="4" type="ORF">CCMP2556_LOCUS17912</name>
</gene>
<keyword evidence="5" id="KW-1185">Reference proteome</keyword>
<evidence type="ECO:0000256" key="1">
    <source>
        <dbReference type="SAM" id="SignalP"/>
    </source>
</evidence>
<dbReference type="PANTHER" id="PTHR46609:SF8">
    <property type="entry name" value="YQAJ VIRAL RECOMBINASE DOMAIN-CONTAINING PROTEIN"/>
    <property type="match status" value="1"/>
</dbReference>
<protein>
    <recommendedName>
        <fullName evidence="2">YqaJ viral recombinase domain-containing protein</fullName>
    </recommendedName>
</protein>
<dbReference type="Gene3D" id="3.90.320.10">
    <property type="match status" value="1"/>
</dbReference>
<keyword evidence="1" id="KW-0732">Signal</keyword>
<evidence type="ECO:0000313" key="5">
    <source>
        <dbReference type="Proteomes" id="UP001642484"/>
    </source>
</evidence>
<reference evidence="3 5" key="1">
    <citation type="submission" date="2024-02" db="EMBL/GenBank/DDBJ databases">
        <authorList>
            <person name="Chen Y."/>
            <person name="Shah S."/>
            <person name="Dougan E. K."/>
            <person name="Thang M."/>
            <person name="Chan C."/>
        </authorList>
    </citation>
    <scope>NUCLEOTIDE SEQUENCE [LARGE SCALE GENOMIC DNA]</scope>
</reference>
<dbReference type="PANTHER" id="PTHR46609">
    <property type="entry name" value="EXONUCLEASE, PHAGE-TYPE/RECB, C-TERMINAL DOMAIN-CONTAINING PROTEIN"/>
    <property type="match status" value="1"/>
</dbReference>
<accession>A0ABP0KT92</accession>
<dbReference type="InterPro" id="IPR051703">
    <property type="entry name" value="NF-kappa-B_Signaling_Reg"/>
</dbReference>